<sequence length="417" mass="45652">MAQDDVKFQAWLAWKKYEPYWSRTLPLPKKIFGQVQELEAKQDQGTDCTPKSLQEAGELLEEDYLRYVKGPKSDLLSFHAKGSLDIPYTELKTNPAKLYYLLHAKYPNMVAMEVWVGKFIWLKSKETVEHVSSRKNTHVVGEALLAVGDLEYDIIQFKDKLGFEIRLQKKGRQGRFPLNLECQKSCFVFSMYARPIFGAQKGSFDTLMWHCHIIATGVLHLTPVALRNLTKNLLPKSSTTSQMIRLLISLLALSLASAFAPTVRTARTTSISAVSRRDVLASSAAATIPLLANLPLAAWADEGIGTKDKPIVVLGSSGKTGKLIVNKLVALNLYTTAATRSGSSSFPSSPYLSTAVCDVTSPTSLTDALKSASACVFAASASKKGGDAKAVDYKGVAYTAQACVDNSGEPRRFINDN</sequence>
<dbReference type="Pfam" id="PF13460">
    <property type="entry name" value="NAD_binding_10"/>
    <property type="match status" value="1"/>
</dbReference>
<comment type="caution">
    <text evidence="2">The sequence shown here is derived from an EMBL/GenBank/DDBJ whole genome shotgun (WGS) entry which is preliminary data.</text>
</comment>
<name>A0A9W7EFU2_9STRA</name>
<reference evidence="3" key="1">
    <citation type="journal article" date="2023" name="Commun. Biol.">
        <title>Genome analysis of Parmales, the sister group of diatoms, reveals the evolutionary specialization of diatoms from phago-mixotrophs to photoautotrophs.</title>
        <authorList>
            <person name="Ban H."/>
            <person name="Sato S."/>
            <person name="Yoshikawa S."/>
            <person name="Yamada K."/>
            <person name="Nakamura Y."/>
            <person name="Ichinomiya M."/>
            <person name="Sato N."/>
            <person name="Blanc-Mathieu R."/>
            <person name="Endo H."/>
            <person name="Kuwata A."/>
            <person name="Ogata H."/>
        </authorList>
    </citation>
    <scope>NUCLEOTIDE SEQUENCE [LARGE SCALE GENOMIC DNA]</scope>
</reference>
<proteinExistence type="predicted"/>
<evidence type="ECO:0000259" key="1">
    <source>
        <dbReference type="Pfam" id="PF13460"/>
    </source>
</evidence>
<evidence type="ECO:0000313" key="2">
    <source>
        <dbReference type="EMBL" id="GMH79564.1"/>
    </source>
</evidence>
<evidence type="ECO:0000313" key="3">
    <source>
        <dbReference type="Proteomes" id="UP001162640"/>
    </source>
</evidence>
<dbReference type="EMBL" id="BLQM01000267">
    <property type="protein sequence ID" value="GMH79564.1"/>
    <property type="molecule type" value="Genomic_DNA"/>
</dbReference>
<dbReference type="InterPro" id="IPR036291">
    <property type="entry name" value="NAD(P)-bd_dom_sf"/>
</dbReference>
<gene>
    <name evidence="2" type="ORF">TL16_g08186</name>
</gene>
<dbReference type="Proteomes" id="UP001162640">
    <property type="component" value="Unassembled WGS sequence"/>
</dbReference>
<dbReference type="AlphaFoldDB" id="A0A9W7EFU2"/>
<feature type="domain" description="NAD(P)-binding" evidence="1">
    <location>
        <begin position="315"/>
        <end position="402"/>
    </location>
</feature>
<dbReference type="Gene3D" id="3.40.50.720">
    <property type="entry name" value="NAD(P)-binding Rossmann-like Domain"/>
    <property type="match status" value="1"/>
</dbReference>
<protein>
    <recommendedName>
        <fullName evidence="1">NAD(P)-binding domain-containing protein</fullName>
    </recommendedName>
</protein>
<organism evidence="2 3">
    <name type="scientific">Triparma laevis f. inornata</name>
    <dbReference type="NCBI Taxonomy" id="1714386"/>
    <lineage>
        <taxon>Eukaryota</taxon>
        <taxon>Sar</taxon>
        <taxon>Stramenopiles</taxon>
        <taxon>Ochrophyta</taxon>
        <taxon>Bolidophyceae</taxon>
        <taxon>Parmales</taxon>
        <taxon>Triparmaceae</taxon>
        <taxon>Triparma</taxon>
    </lineage>
</organism>
<dbReference type="InterPro" id="IPR016040">
    <property type="entry name" value="NAD(P)-bd_dom"/>
</dbReference>
<dbReference type="SUPFAM" id="SSF51735">
    <property type="entry name" value="NAD(P)-binding Rossmann-fold domains"/>
    <property type="match status" value="1"/>
</dbReference>
<accession>A0A9W7EFU2</accession>